<evidence type="ECO:0000313" key="2">
    <source>
        <dbReference type="EMBL" id="PCH34650.1"/>
    </source>
</evidence>
<protein>
    <submittedName>
        <fullName evidence="2">Uncharacterized protein</fullName>
    </submittedName>
</protein>
<feature type="region of interest" description="Disordered" evidence="1">
    <location>
        <begin position="115"/>
        <end position="138"/>
    </location>
</feature>
<evidence type="ECO:0000256" key="1">
    <source>
        <dbReference type="SAM" id="MobiDB-lite"/>
    </source>
</evidence>
<dbReference type="Proteomes" id="UP000218811">
    <property type="component" value="Unassembled WGS sequence"/>
</dbReference>
<keyword evidence="3" id="KW-1185">Reference proteome</keyword>
<evidence type="ECO:0000313" key="3">
    <source>
        <dbReference type="Proteomes" id="UP000218811"/>
    </source>
</evidence>
<sequence>MAQGVSRRSRTLHWSQHRVEGSDEADTRSGPLEAGRRRVRATISDAATVHKQVIPNLTFARSARQYADLSPRPHTPEPGPKCGARLSEFDGDASPPRAASRAGWELRWPCTGVNKGEARGIPAPERQTPSARKGNAGMPCGHGRELAWPLGLGGGSARATTVRAQVNCLRWQRAGGLPAMRFVLGPLRKAPRALAGVVHRTVRNDSGSGCPRTRRKEGPTLALAGELPSFCSSRPQRAAHA</sequence>
<dbReference type="AlphaFoldDB" id="A0A2H3IXC5"/>
<reference evidence="2 3" key="1">
    <citation type="journal article" date="2012" name="Science">
        <title>The Paleozoic origin of enzymatic lignin decomposition reconstructed from 31 fungal genomes.</title>
        <authorList>
            <person name="Floudas D."/>
            <person name="Binder M."/>
            <person name="Riley R."/>
            <person name="Barry K."/>
            <person name="Blanchette R.A."/>
            <person name="Henrissat B."/>
            <person name="Martinez A.T."/>
            <person name="Otillar R."/>
            <person name="Spatafora J.W."/>
            <person name="Yadav J.S."/>
            <person name="Aerts A."/>
            <person name="Benoit I."/>
            <person name="Boyd A."/>
            <person name="Carlson A."/>
            <person name="Copeland A."/>
            <person name="Coutinho P.M."/>
            <person name="de Vries R.P."/>
            <person name="Ferreira P."/>
            <person name="Findley K."/>
            <person name="Foster B."/>
            <person name="Gaskell J."/>
            <person name="Glotzer D."/>
            <person name="Gorecki P."/>
            <person name="Heitman J."/>
            <person name="Hesse C."/>
            <person name="Hori C."/>
            <person name="Igarashi K."/>
            <person name="Jurgens J.A."/>
            <person name="Kallen N."/>
            <person name="Kersten P."/>
            <person name="Kohler A."/>
            <person name="Kuees U."/>
            <person name="Kumar T.K.A."/>
            <person name="Kuo A."/>
            <person name="LaButti K."/>
            <person name="Larrondo L.F."/>
            <person name="Lindquist E."/>
            <person name="Ling A."/>
            <person name="Lombard V."/>
            <person name="Lucas S."/>
            <person name="Lundell T."/>
            <person name="Martin R."/>
            <person name="McLaughlin D.J."/>
            <person name="Morgenstern I."/>
            <person name="Morin E."/>
            <person name="Murat C."/>
            <person name="Nagy L.G."/>
            <person name="Nolan M."/>
            <person name="Ohm R.A."/>
            <person name="Patyshakuliyeva A."/>
            <person name="Rokas A."/>
            <person name="Ruiz-Duenas F.J."/>
            <person name="Sabat G."/>
            <person name="Salamov A."/>
            <person name="Samejima M."/>
            <person name="Schmutz J."/>
            <person name="Slot J.C."/>
            <person name="St John F."/>
            <person name="Stenlid J."/>
            <person name="Sun H."/>
            <person name="Sun S."/>
            <person name="Syed K."/>
            <person name="Tsang A."/>
            <person name="Wiebenga A."/>
            <person name="Young D."/>
            <person name="Pisabarro A."/>
            <person name="Eastwood D.C."/>
            <person name="Martin F."/>
            <person name="Cullen D."/>
            <person name="Grigoriev I.V."/>
            <person name="Hibbett D.S."/>
        </authorList>
    </citation>
    <scope>NUCLEOTIDE SEQUENCE [LARGE SCALE GENOMIC DNA]</scope>
    <source>
        <strain evidence="2 3">MD-104</strain>
    </source>
</reference>
<proteinExistence type="predicted"/>
<feature type="compositionally biased region" description="Basic and acidic residues" evidence="1">
    <location>
        <begin position="17"/>
        <end position="27"/>
    </location>
</feature>
<name>A0A2H3IXC5_WOLCO</name>
<accession>A0A2H3IXC5</accession>
<feature type="region of interest" description="Disordered" evidence="1">
    <location>
        <begin position="68"/>
        <end position="101"/>
    </location>
</feature>
<dbReference type="EMBL" id="KB467832">
    <property type="protein sequence ID" value="PCH34650.1"/>
    <property type="molecule type" value="Genomic_DNA"/>
</dbReference>
<gene>
    <name evidence="2" type="ORF">WOLCODRAFT_155302</name>
</gene>
<organism evidence="2 3">
    <name type="scientific">Wolfiporia cocos (strain MD-104)</name>
    <name type="common">Brown rot fungus</name>
    <dbReference type="NCBI Taxonomy" id="742152"/>
    <lineage>
        <taxon>Eukaryota</taxon>
        <taxon>Fungi</taxon>
        <taxon>Dikarya</taxon>
        <taxon>Basidiomycota</taxon>
        <taxon>Agaricomycotina</taxon>
        <taxon>Agaricomycetes</taxon>
        <taxon>Polyporales</taxon>
        <taxon>Phaeolaceae</taxon>
        <taxon>Wolfiporia</taxon>
    </lineage>
</organism>
<feature type="region of interest" description="Disordered" evidence="1">
    <location>
        <begin position="1"/>
        <end position="37"/>
    </location>
</feature>